<dbReference type="InterPro" id="IPR000873">
    <property type="entry name" value="AMP-dep_synth/lig_dom"/>
</dbReference>
<dbReference type="HOGENOM" id="CLU_337954_0_0_5"/>
<protein>
    <submittedName>
        <fullName evidence="5">AMP-dependent synthetase and ligase</fullName>
    </submittedName>
</protein>
<feature type="domain" description="AMP-dependent synthetase/ligase" evidence="3">
    <location>
        <begin position="119"/>
        <end position="332"/>
    </location>
</feature>
<comment type="caution">
    <text evidence="5">The sequence shown here is derived from an EMBL/GenBank/DDBJ whole genome shotgun (WGS) entry which is preliminary data.</text>
</comment>
<feature type="transmembrane region" description="Helical" evidence="2">
    <location>
        <begin position="812"/>
        <end position="833"/>
    </location>
</feature>
<dbReference type="InterPro" id="IPR009081">
    <property type="entry name" value="PP-bd_ACP"/>
</dbReference>
<dbReference type="RefSeq" id="WP_016556609.1">
    <property type="nucleotide sequence ID" value="NZ_AEYE02000029.1"/>
</dbReference>
<keyword evidence="2" id="KW-0812">Transmembrane</keyword>
<keyword evidence="2" id="KW-1133">Transmembrane helix</keyword>
<feature type="transmembrane region" description="Helical" evidence="2">
    <location>
        <begin position="751"/>
        <end position="767"/>
    </location>
</feature>
<feature type="transmembrane region" description="Helical" evidence="2">
    <location>
        <begin position="774"/>
        <end position="792"/>
    </location>
</feature>
<evidence type="ECO:0000313" key="5">
    <source>
        <dbReference type="EMBL" id="EPE95829.1"/>
    </source>
</evidence>
<dbReference type="Gene3D" id="1.10.1200.10">
    <property type="entry name" value="ACP-like"/>
    <property type="match status" value="1"/>
</dbReference>
<dbReference type="GO" id="GO:0016874">
    <property type="term" value="F:ligase activity"/>
    <property type="evidence" value="ECO:0007669"/>
    <property type="project" value="UniProtKB-KW"/>
</dbReference>
<keyword evidence="6" id="KW-1185">Reference proteome</keyword>
<dbReference type="InterPro" id="IPR042099">
    <property type="entry name" value="ANL_N_sf"/>
</dbReference>
<dbReference type="EMBL" id="AEYE02000029">
    <property type="protein sequence ID" value="EPE95829.1"/>
    <property type="molecule type" value="Genomic_DNA"/>
</dbReference>
<dbReference type="STRING" id="990285.RGCCGE502_23305"/>
<feature type="transmembrane region" description="Helical" evidence="2">
    <location>
        <begin position="640"/>
        <end position="661"/>
    </location>
</feature>
<evidence type="ECO:0000256" key="1">
    <source>
        <dbReference type="SAM" id="MobiDB-lite"/>
    </source>
</evidence>
<dbReference type="AlphaFoldDB" id="S3HB65"/>
<organism evidence="5 6">
    <name type="scientific">Rhizobium grahamii CCGE 502</name>
    <dbReference type="NCBI Taxonomy" id="990285"/>
    <lineage>
        <taxon>Bacteria</taxon>
        <taxon>Pseudomonadati</taxon>
        <taxon>Pseudomonadota</taxon>
        <taxon>Alphaproteobacteria</taxon>
        <taxon>Hyphomicrobiales</taxon>
        <taxon>Rhizobiaceae</taxon>
        <taxon>Rhizobium/Agrobacterium group</taxon>
        <taxon>Rhizobium</taxon>
    </lineage>
</organism>
<keyword evidence="2" id="KW-0472">Membrane</keyword>
<evidence type="ECO:0000259" key="4">
    <source>
        <dbReference type="Pfam" id="PF00550"/>
    </source>
</evidence>
<evidence type="ECO:0000259" key="3">
    <source>
        <dbReference type="Pfam" id="PF00501"/>
    </source>
</evidence>
<feature type="compositionally biased region" description="Basic and acidic residues" evidence="1">
    <location>
        <begin position="870"/>
        <end position="881"/>
    </location>
</feature>
<dbReference type="Pfam" id="PF00550">
    <property type="entry name" value="PP-binding"/>
    <property type="match status" value="1"/>
</dbReference>
<evidence type="ECO:0000313" key="6">
    <source>
        <dbReference type="Proteomes" id="UP000014411"/>
    </source>
</evidence>
<feature type="transmembrane region" description="Helical" evidence="2">
    <location>
        <begin position="727"/>
        <end position="745"/>
    </location>
</feature>
<dbReference type="Proteomes" id="UP000014411">
    <property type="component" value="Unassembled WGS sequence"/>
</dbReference>
<accession>S3HB65</accession>
<evidence type="ECO:0000256" key="2">
    <source>
        <dbReference type="SAM" id="Phobius"/>
    </source>
</evidence>
<feature type="transmembrane region" description="Helical" evidence="2">
    <location>
        <begin position="558"/>
        <end position="576"/>
    </location>
</feature>
<feature type="transmembrane region" description="Helical" evidence="2">
    <location>
        <begin position="673"/>
        <end position="694"/>
    </location>
</feature>
<dbReference type="InterPro" id="IPR050237">
    <property type="entry name" value="ATP-dep_AMP-bd_enzyme"/>
</dbReference>
<dbReference type="SUPFAM" id="SSF56801">
    <property type="entry name" value="Acetyl-CoA synthetase-like"/>
    <property type="match status" value="1"/>
</dbReference>
<sequence length="881" mass="95947">MLDGFWTRLDCGGDRAALLLPSRPAVTYRELADRVATLSRALGTSKKLIAVEAAQSEHSIIAYLAALAGGHAVALLPSEDRVAWSSFLERFAPEIVYRREGGRWRLTETNLGSGGVPVHPDLALMLVTSGSTGSGKAVRLSKTAVAANAEQIAGYLGLQASDVGALVLPLHYSYGLSVLNSHLAVGAAVWMPGTSVLESTFLDDFRTARCTNFAGVPHSYELLEQRGFREQHYPDLRFMTVAGGRMESEAVRRYHGWLQYEGQRFYVMYGQTEATARIAYVPPEHLPGSADRIGTAVPGGELWLVDEKGAIITDTDVAGELVYRGPNVMLGYADTRQDLARGADIEELRTGDLAARDADGLFRITGRLRRMSKIGGVRLGHDALEAALAAKGITAAVVGNDQQLLAAFAGSQREEDVREALAVIAGIGLPQVRAIGFEELPRLANGKIDYEHLRLRMESPTACEQATVLSLFREVFFPRRISPNDSFAELGGDSLRYLELTVGLERLLGRVPDGWEKITVGVLAGLSHSTNPQRTIASDILLKSIAILLVVLHHATPWPIPGGAGTMLVLCGYGLARFQSSALFAGDLRRFLLPLSLVLWPYYLVVLGFSIAWGAIPWASVFLVGNLGFAEPDRHEMLPYLYWFVEAFAQLLMLWGALFAVPSIRRSAARDPFRFGMLFLAFAVLAHFAVPVLSPIGQRQIFTLAWVLHLAVFGWCAAFANSRRRRLAVIAAGCAVMPLMAYTGGNWAGSWVLYGMQLPVLAVLLYVPRVKLPTTLAAVLVAVAAASYHIYLLHRILPEALFDSADPATFNAPLPVAVSVVSGLLSGILAHQLQRRVMLGQRLWAGLSRFGDYLRQSGRQGMSFGSSRPLVREQQRSRVSP</sequence>
<gene>
    <name evidence="5" type="ORF">RGCCGE502_23305</name>
</gene>
<dbReference type="PANTHER" id="PTHR43767">
    <property type="entry name" value="LONG-CHAIN-FATTY-ACID--COA LIGASE"/>
    <property type="match status" value="1"/>
</dbReference>
<dbReference type="eggNOG" id="COG0318">
    <property type="taxonomic scope" value="Bacteria"/>
</dbReference>
<feature type="domain" description="Carrier" evidence="4">
    <location>
        <begin position="479"/>
        <end position="509"/>
    </location>
</feature>
<dbReference type="Pfam" id="PF00501">
    <property type="entry name" value="AMP-binding"/>
    <property type="match status" value="1"/>
</dbReference>
<dbReference type="Gene3D" id="3.40.50.12780">
    <property type="entry name" value="N-terminal domain of ligase-like"/>
    <property type="match status" value="1"/>
</dbReference>
<feature type="region of interest" description="Disordered" evidence="1">
    <location>
        <begin position="861"/>
        <end position="881"/>
    </location>
</feature>
<dbReference type="PANTHER" id="PTHR43767:SF1">
    <property type="entry name" value="NONRIBOSOMAL PEPTIDE SYNTHASE PES1 (EUROFUNG)-RELATED"/>
    <property type="match status" value="1"/>
</dbReference>
<reference evidence="5 6" key="1">
    <citation type="journal article" date="2012" name="J. Bacteriol.">
        <title>Genome sequence of Rhizobium grahamii CCGE502, a broad-host-range symbiont with low nodulation competitiveness in Phaseolus vulgaris.</title>
        <authorList>
            <person name="Althabegoiti M.J."/>
            <person name="Lozano L."/>
            <person name="Torres-Tejerizo G."/>
            <person name="Ormeno-Orrillo E."/>
            <person name="Rogel M.A."/>
            <person name="Gonzalez V."/>
            <person name="Martinez-Romero E."/>
        </authorList>
    </citation>
    <scope>NUCLEOTIDE SEQUENCE [LARGE SCALE GENOMIC DNA]</scope>
    <source>
        <strain evidence="5 6">CCGE 502</strain>
    </source>
</reference>
<feature type="transmembrane region" description="Helical" evidence="2">
    <location>
        <begin position="597"/>
        <end position="620"/>
    </location>
</feature>
<name>S3HB65_9HYPH</name>
<dbReference type="eggNOG" id="COG1835">
    <property type="taxonomic scope" value="Bacteria"/>
</dbReference>
<keyword evidence="5" id="KW-0436">Ligase</keyword>
<proteinExistence type="predicted"/>
<dbReference type="SUPFAM" id="SSF47336">
    <property type="entry name" value="ACP-like"/>
    <property type="match status" value="1"/>
</dbReference>
<feature type="transmembrane region" description="Helical" evidence="2">
    <location>
        <begin position="700"/>
        <end position="720"/>
    </location>
</feature>
<dbReference type="InterPro" id="IPR036736">
    <property type="entry name" value="ACP-like_sf"/>
</dbReference>